<evidence type="ECO:0000313" key="1">
    <source>
        <dbReference type="EMBL" id="GIQ67723.1"/>
    </source>
</evidence>
<reference evidence="1" key="1">
    <citation type="submission" date="2021-04" db="EMBL/GenBank/DDBJ databases">
        <title>Draft genome sequence of Xylanibacillus composti strain K13.</title>
        <authorList>
            <person name="Uke A."/>
            <person name="Chhe C."/>
            <person name="Baramee S."/>
            <person name="Kosugi A."/>
        </authorList>
    </citation>
    <scope>NUCLEOTIDE SEQUENCE</scope>
    <source>
        <strain evidence="1">K13</strain>
    </source>
</reference>
<name>A0A8J4GYT8_9BACL</name>
<evidence type="ECO:0000313" key="2">
    <source>
        <dbReference type="Proteomes" id="UP000677918"/>
    </source>
</evidence>
<dbReference type="AlphaFoldDB" id="A0A8J4GYT8"/>
<accession>A0A8J4GYT8</accession>
<dbReference type="Proteomes" id="UP000677918">
    <property type="component" value="Unassembled WGS sequence"/>
</dbReference>
<comment type="caution">
    <text evidence="1">The sequence shown here is derived from an EMBL/GenBank/DDBJ whole genome shotgun (WGS) entry which is preliminary data.</text>
</comment>
<proteinExistence type="predicted"/>
<sequence length="69" mass="7951">MSRVIIVCIAAAYKRRTQKKQQSDQPICTHFIHLPHLTFQTKSIPCSNGKSKTDPLPGSRFWHAFIAWQ</sequence>
<organism evidence="1 2">
    <name type="scientific">Xylanibacillus composti</name>
    <dbReference type="NCBI Taxonomy" id="1572762"/>
    <lineage>
        <taxon>Bacteria</taxon>
        <taxon>Bacillati</taxon>
        <taxon>Bacillota</taxon>
        <taxon>Bacilli</taxon>
        <taxon>Bacillales</taxon>
        <taxon>Paenibacillaceae</taxon>
        <taxon>Xylanibacillus</taxon>
    </lineage>
</organism>
<keyword evidence="2" id="KW-1185">Reference proteome</keyword>
<gene>
    <name evidence="1" type="ORF">XYCOK13_05470</name>
</gene>
<dbReference type="EMBL" id="BOVK01000006">
    <property type="protein sequence ID" value="GIQ67723.1"/>
    <property type="molecule type" value="Genomic_DNA"/>
</dbReference>
<protein>
    <submittedName>
        <fullName evidence="1">Uncharacterized protein</fullName>
    </submittedName>
</protein>